<organism evidence="1">
    <name type="scientific">viral metagenome</name>
    <dbReference type="NCBI Taxonomy" id="1070528"/>
    <lineage>
        <taxon>unclassified sequences</taxon>
        <taxon>metagenomes</taxon>
        <taxon>organismal metagenomes</taxon>
    </lineage>
</organism>
<evidence type="ECO:0000313" key="1">
    <source>
        <dbReference type="EMBL" id="QJA71285.1"/>
    </source>
</evidence>
<proteinExistence type="predicted"/>
<gene>
    <name evidence="1" type="ORF">MM415A03290_0006</name>
</gene>
<name>A0A6M3JQK3_9ZZZZ</name>
<dbReference type="AlphaFoldDB" id="A0A6M3JQK3"/>
<sequence>MCYSMTDIVEIPCSESVSRPYGSAFFVMECPFCYKYHDHIDTCPHCGTTVPYRWDHTFGFSIAPTYPQGKKDKHRHSRMLYFDNFNGVWDNVVRESERVGDTI</sequence>
<accession>A0A6M3JQK3</accession>
<protein>
    <submittedName>
        <fullName evidence="1">Uncharacterized protein</fullName>
    </submittedName>
</protein>
<reference evidence="1" key="1">
    <citation type="submission" date="2020-03" db="EMBL/GenBank/DDBJ databases">
        <title>The deep terrestrial virosphere.</title>
        <authorList>
            <person name="Holmfeldt K."/>
            <person name="Nilsson E."/>
            <person name="Simone D."/>
            <person name="Lopez-Fernandez M."/>
            <person name="Wu X."/>
            <person name="de Brujin I."/>
            <person name="Lundin D."/>
            <person name="Andersson A."/>
            <person name="Bertilsson S."/>
            <person name="Dopson M."/>
        </authorList>
    </citation>
    <scope>NUCLEOTIDE SEQUENCE</scope>
    <source>
        <strain evidence="1">MM415A03290</strain>
    </source>
</reference>
<dbReference type="EMBL" id="MT141861">
    <property type="protein sequence ID" value="QJA71285.1"/>
    <property type="molecule type" value="Genomic_DNA"/>
</dbReference>